<gene>
    <name evidence="1" type="ORF">GCM10010347_59150</name>
</gene>
<organism evidence="1 2">
    <name type="scientific">Streptomyces cirratus</name>
    <dbReference type="NCBI Taxonomy" id="68187"/>
    <lineage>
        <taxon>Bacteria</taxon>
        <taxon>Bacillati</taxon>
        <taxon>Actinomycetota</taxon>
        <taxon>Actinomycetes</taxon>
        <taxon>Kitasatosporales</taxon>
        <taxon>Streptomycetaceae</taxon>
        <taxon>Streptomyces</taxon>
    </lineage>
</organism>
<dbReference type="RefSeq" id="WP_190187293.1">
    <property type="nucleotide sequence ID" value="NZ_BMVP01000018.1"/>
</dbReference>
<accession>A0ABQ3F1C5</accession>
<keyword evidence="2" id="KW-1185">Reference proteome</keyword>
<dbReference type="EMBL" id="BMVP01000018">
    <property type="protein sequence ID" value="GHB80663.1"/>
    <property type="molecule type" value="Genomic_DNA"/>
</dbReference>
<evidence type="ECO:0000313" key="2">
    <source>
        <dbReference type="Proteomes" id="UP000642673"/>
    </source>
</evidence>
<comment type="caution">
    <text evidence="1">The sequence shown here is derived from an EMBL/GenBank/DDBJ whole genome shotgun (WGS) entry which is preliminary data.</text>
</comment>
<sequence length="207" mass="22943">MGLDLMLFMADWKCLSAIPVEKRIEALADAALRPPELDGEYHTGARSGGWVWLPDRESAWCAEYDFFTTTGAFRPHARAGDAWADMRPLVDGFVREAMDTFLIDLIWDADPEDDPALTGGEGFFPAPNDRWHPRVLLACPPEALPGKARAWTQVESRLEELRGPFAAECAGWAGRPDTFEDFTALLREWGDVTTGAARHGWGLVGLP</sequence>
<protein>
    <submittedName>
        <fullName evidence="1">Uncharacterized protein</fullName>
    </submittedName>
</protein>
<name>A0ABQ3F1C5_9ACTN</name>
<dbReference type="Proteomes" id="UP000642673">
    <property type="component" value="Unassembled WGS sequence"/>
</dbReference>
<evidence type="ECO:0000313" key="1">
    <source>
        <dbReference type="EMBL" id="GHB80663.1"/>
    </source>
</evidence>
<proteinExistence type="predicted"/>
<reference evidence="2" key="1">
    <citation type="journal article" date="2019" name="Int. J. Syst. Evol. Microbiol.">
        <title>The Global Catalogue of Microorganisms (GCM) 10K type strain sequencing project: providing services to taxonomists for standard genome sequencing and annotation.</title>
        <authorList>
            <consortium name="The Broad Institute Genomics Platform"/>
            <consortium name="The Broad Institute Genome Sequencing Center for Infectious Disease"/>
            <person name="Wu L."/>
            <person name="Ma J."/>
        </authorList>
    </citation>
    <scope>NUCLEOTIDE SEQUENCE [LARGE SCALE GENOMIC DNA]</scope>
    <source>
        <strain evidence="2">JCM 4738</strain>
    </source>
</reference>